<gene>
    <name evidence="1" type="ORF">H1D41_02620</name>
</gene>
<dbReference type="Proteomes" id="UP000640583">
    <property type="component" value="Unassembled WGS sequence"/>
</dbReference>
<proteinExistence type="predicted"/>
<keyword evidence="2" id="KW-1185">Reference proteome</keyword>
<evidence type="ECO:0000313" key="2">
    <source>
        <dbReference type="Proteomes" id="UP000640583"/>
    </source>
</evidence>
<dbReference type="EMBL" id="JADCKQ010000002">
    <property type="protein sequence ID" value="MBI1492524.1"/>
    <property type="molecule type" value="Genomic_DNA"/>
</dbReference>
<dbReference type="AlphaFoldDB" id="A0A8J7ICA8"/>
<evidence type="ECO:0000313" key="1">
    <source>
        <dbReference type="EMBL" id="MBI1492524.1"/>
    </source>
</evidence>
<sequence>MSAGLYQISLDDLAEPVQQARLIFAYNSDNEQLENDCLDTMRTKRLSERTDFPTEYYLTNLFSRLDAEARLNAALNLYLAKHGDWHNAPANRTAVLAGLKKRIPPAPFVDTPTPEYAKRGKPHELFEDALQAIRRHERFLLHSELHPAELNILRLDQLVYISEADADEMDGLLCEFHSNALDTVMLTNTCRTLENSGAGDIASILRRIAQSQVSRMAGHPYRDSAEPIDALFESFHQMNAGERIRNLATAYADQHYPWQN</sequence>
<organism evidence="1 2">
    <name type="scientific">Halocynthiibacter styelae</name>
    <dbReference type="NCBI Taxonomy" id="2761955"/>
    <lineage>
        <taxon>Bacteria</taxon>
        <taxon>Pseudomonadati</taxon>
        <taxon>Pseudomonadota</taxon>
        <taxon>Alphaproteobacteria</taxon>
        <taxon>Rhodobacterales</taxon>
        <taxon>Paracoccaceae</taxon>
        <taxon>Halocynthiibacter</taxon>
    </lineage>
</organism>
<reference evidence="1" key="1">
    <citation type="submission" date="2020-10" db="EMBL/GenBank/DDBJ databases">
        <title>Paenihalocynthiibacter styelae gen. nov., sp. nov., isolated from stalked sea squirt Styela clava.</title>
        <authorList>
            <person name="Kim Y.-O."/>
            <person name="Yoon J.-H."/>
        </authorList>
    </citation>
    <scope>NUCLEOTIDE SEQUENCE</scope>
    <source>
        <strain evidence="1">MYP1-1</strain>
    </source>
</reference>
<protein>
    <submittedName>
        <fullName evidence="1">Uncharacterized protein</fullName>
    </submittedName>
</protein>
<dbReference type="RefSeq" id="WP_228847448.1">
    <property type="nucleotide sequence ID" value="NZ_JADCKQ010000002.1"/>
</dbReference>
<accession>A0A8J7ICA8</accession>
<comment type="caution">
    <text evidence="1">The sequence shown here is derived from an EMBL/GenBank/DDBJ whole genome shotgun (WGS) entry which is preliminary data.</text>
</comment>
<name>A0A8J7ICA8_9RHOB</name>